<protein>
    <submittedName>
        <fullName evidence="2">Uncharacterized protein</fullName>
    </submittedName>
</protein>
<evidence type="ECO:0000256" key="1">
    <source>
        <dbReference type="SAM" id="MobiDB-lite"/>
    </source>
</evidence>
<comment type="caution">
    <text evidence="2">The sequence shown here is derived from an EMBL/GenBank/DDBJ whole genome shotgun (WGS) entry which is preliminary data.</text>
</comment>
<dbReference type="Proteomes" id="UP001519460">
    <property type="component" value="Unassembled WGS sequence"/>
</dbReference>
<gene>
    <name evidence="2" type="ORF">BaRGS_00013977</name>
</gene>
<feature type="non-terminal residue" evidence="2">
    <location>
        <position position="61"/>
    </location>
</feature>
<evidence type="ECO:0000313" key="3">
    <source>
        <dbReference type="Proteomes" id="UP001519460"/>
    </source>
</evidence>
<feature type="region of interest" description="Disordered" evidence="1">
    <location>
        <begin position="1"/>
        <end position="26"/>
    </location>
</feature>
<feature type="compositionally biased region" description="Polar residues" evidence="1">
    <location>
        <begin position="16"/>
        <end position="25"/>
    </location>
</feature>
<name>A0ABD0L629_9CAEN</name>
<sequence>MLPSAPRSQLPERGTRSSPPGTSPQDKVLASRLVADHRDAKVRQTLPFKISEFLNQFDSSS</sequence>
<reference evidence="2 3" key="1">
    <citation type="journal article" date="2023" name="Sci. Data">
        <title>Genome assembly of the Korean intertidal mud-creeper Batillaria attramentaria.</title>
        <authorList>
            <person name="Patra A.K."/>
            <person name="Ho P.T."/>
            <person name="Jun S."/>
            <person name="Lee S.J."/>
            <person name="Kim Y."/>
            <person name="Won Y.J."/>
        </authorList>
    </citation>
    <scope>NUCLEOTIDE SEQUENCE [LARGE SCALE GENOMIC DNA]</scope>
    <source>
        <strain evidence="2">Wonlab-2016</strain>
    </source>
</reference>
<organism evidence="2 3">
    <name type="scientific">Batillaria attramentaria</name>
    <dbReference type="NCBI Taxonomy" id="370345"/>
    <lineage>
        <taxon>Eukaryota</taxon>
        <taxon>Metazoa</taxon>
        <taxon>Spiralia</taxon>
        <taxon>Lophotrochozoa</taxon>
        <taxon>Mollusca</taxon>
        <taxon>Gastropoda</taxon>
        <taxon>Caenogastropoda</taxon>
        <taxon>Sorbeoconcha</taxon>
        <taxon>Cerithioidea</taxon>
        <taxon>Batillariidae</taxon>
        <taxon>Batillaria</taxon>
    </lineage>
</organism>
<keyword evidence="3" id="KW-1185">Reference proteome</keyword>
<dbReference type="AlphaFoldDB" id="A0ABD0L629"/>
<dbReference type="EMBL" id="JACVVK020000080">
    <property type="protein sequence ID" value="KAK7494850.1"/>
    <property type="molecule type" value="Genomic_DNA"/>
</dbReference>
<evidence type="ECO:0000313" key="2">
    <source>
        <dbReference type="EMBL" id="KAK7494850.1"/>
    </source>
</evidence>
<proteinExistence type="predicted"/>
<accession>A0ABD0L629</accession>